<reference evidence="1 2" key="1">
    <citation type="journal article" date="2020" name="Cell">
        <title>Large-Scale Comparative Analyses of Tick Genomes Elucidate Their Genetic Diversity and Vector Capacities.</title>
        <authorList>
            <consortium name="Tick Genome and Microbiome Consortium (TIGMIC)"/>
            <person name="Jia N."/>
            <person name="Wang J."/>
            <person name="Shi W."/>
            <person name="Du L."/>
            <person name="Sun Y."/>
            <person name="Zhan W."/>
            <person name="Jiang J.F."/>
            <person name="Wang Q."/>
            <person name="Zhang B."/>
            <person name="Ji P."/>
            <person name="Bell-Sakyi L."/>
            <person name="Cui X.M."/>
            <person name="Yuan T.T."/>
            <person name="Jiang B.G."/>
            <person name="Yang W.F."/>
            <person name="Lam T.T."/>
            <person name="Chang Q.C."/>
            <person name="Ding S.J."/>
            <person name="Wang X.J."/>
            <person name="Zhu J.G."/>
            <person name="Ruan X.D."/>
            <person name="Zhao L."/>
            <person name="Wei J.T."/>
            <person name="Ye R.Z."/>
            <person name="Que T.C."/>
            <person name="Du C.H."/>
            <person name="Zhou Y.H."/>
            <person name="Cheng J.X."/>
            <person name="Dai P.F."/>
            <person name="Guo W.B."/>
            <person name="Han X.H."/>
            <person name="Huang E.J."/>
            <person name="Li L.F."/>
            <person name="Wei W."/>
            <person name="Gao Y.C."/>
            <person name="Liu J.Z."/>
            <person name="Shao H.Z."/>
            <person name="Wang X."/>
            <person name="Wang C.C."/>
            <person name="Yang T.C."/>
            <person name="Huo Q.B."/>
            <person name="Li W."/>
            <person name="Chen H.Y."/>
            <person name="Chen S.E."/>
            <person name="Zhou L.G."/>
            <person name="Ni X.B."/>
            <person name="Tian J.H."/>
            <person name="Sheng Y."/>
            <person name="Liu T."/>
            <person name="Pan Y.S."/>
            <person name="Xia L.Y."/>
            <person name="Li J."/>
            <person name="Zhao F."/>
            <person name="Cao W.C."/>
        </authorList>
    </citation>
    <scope>NUCLEOTIDE SEQUENCE [LARGE SCALE GENOMIC DNA]</scope>
    <source>
        <strain evidence="1">HaeL-2018</strain>
    </source>
</reference>
<name>A0A9J6GKF6_HAELO</name>
<keyword evidence="2" id="KW-1185">Reference proteome</keyword>
<dbReference type="VEuPathDB" id="VectorBase:HLOH_041665"/>
<comment type="caution">
    <text evidence="1">The sequence shown here is derived from an EMBL/GenBank/DDBJ whole genome shotgun (WGS) entry which is preliminary data.</text>
</comment>
<dbReference type="Proteomes" id="UP000821853">
    <property type="component" value="Chromosome 5"/>
</dbReference>
<evidence type="ECO:0000313" key="1">
    <source>
        <dbReference type="EMBL" id="KAH9375345.1"/>
    </source>
</evidence>
<dbReference type="AlphaFoldDB" id="A0A9J6GKF6"/>
<evidence type="ECO:0000313" key="2">
    <source>
        <dbReference type="Proteomes" id="UP000821853"/>
    </source>
</evidence>
<protein>
    <submittedName>
        <fullName evidence="1">Uncharacterized protein</fullName>
    </submittedName>
</protein>
<organism evidence="1 2">
    <name type="scientific">Haemaphysalis longicornis</name>
    <name type="common">Bush tick</name>
    <dbReference type="NCBI Taxonomy" id="44386"/>
    <lineage>
        <taxon>Eukaryota</taxon>
        <taxon>Metazoa</taxon>
        <taxon>Ecdysozoa</taxon>
        <taxon>Arthropoda</taxon>
        <taxon>Chelicerata</taxon>
        <taxon>Arachnida</taxon>
        <taxon>Acari</taxon>
        <taxon>Parasitiformes</taxon>
        <taxon>Ixodida</taxon>
        <taxon>Ixodoidea</taxon>
        <taxon>Ixodidae</taxon>
        <taxon>Haemaphysalinae</taxon>
        <taxon>Haemaphysalis</taxon>
    </lineage>
</organism>
<sequence>MWFQQKKAFPYSLNLAISRVDARLNRLRLVHKMSPVSPPHKTLEILRVAKLAFLLVPSCAPRDIKDGVLRQLDEVCPSQSYLFGRLCSSRPVEVPVERHVFFSAGL</sequence>
<proteinExistence type="predicted"/>
<accession>A0A9J6GKF6</accession>
<gene>
    <name evidence="1" type="ORF">HPB48_014515</name>
</gene>
<dbReference type="EMBL" id="JABSTR010000007">
    <property type="protein sequence ID" value="KAH9375345.1"/>
    <property type="molecule type" value="Genomic_DNA"/>
</dbReference>